<dbReference type="Gene3D" id="3.30.9.10">
    <property type="entry name" value="D-Amino Acid Oxidase, subunit A, domain 2"/>
    <property type="match status" value="1"/>
</dbReference>
<evidence type="ECO:0000313" key="5">
    <source>
        <dbReference type="Proteomes" id="UP000322077"/>
    </source>
</evidence>
<feature type="region of interest" description="Disordered" evidence="2">
    <location>
        <begin position="1"/>
        <end position="40"/>
    </location>
</feature>
<dbReference type="EMBL" id="VTOU01000003">
    <property type="protein sequence ID" value="TZG25855.1"/>
    <property type="molecule type" value="Genomic_DNA"/>
</dbReference>
<feature type="compositionally biased region" description="Basic and acidic residues" evidence="2">
    <location>
        <begin position="14"/>
        <end position="27"/>
    </location>
</feature>
<dbReference type="AlphaFoldDB" id="A0A5D9C755"/>
<protein>
    <submittedName>
        <fullName evidence="4">FAD-dependent oxidoreductase</fullName>
    </submittedName>
</protein>
<accession>A0A5D9C755</accession>
<dbReference type="InterPro" id="IPR036188">
    <property type="entry name" value="FAD/NAD-bd_sf"/>
</dbReference>
<comment type="caution">
    <text evidence="4">The sequence shown here is derived from an EMBL/GenBank/DDBJ whole genome shotgun (WGS) entry which is preliminary data.</text>
</comment>
<dbReference type="SUPFAM" id="SSF51905">
    <property type="entry name" value="FAD/NAD(P)-binding domain"/>
    <property type="match status" value="1"/>
</dbReference>
<feature type="domain" description="FAD dependent oxidoreductase" evidence="3">
    <location>
        <begin position="44"/>
        <end position="348"/>
    </location>
</feature>
<name>A0A5D9C755_9SPHN</name>
<evidence type="ECO:0000256" key="2">
    <source>
        <dbReference type="SAM" id="MobiDB-lite"/>
    </source>
</evidence>
<sequence length="415" mass="46299">MEHGRAALFHRRRGGEQHADPPSEAQRRSAQSRRSVTENSSTALIIGGGMYGASIATYLKTHRGFSNVTLFEREDRLLQRSSYVNQARVHNGYHYPRSFTTAYRSRINLPRFVSDFGDAIVKDFVKLYAIARLNSKVTSRQFERFCHEIGAFLEPAEPAHAALFNPKLIANVYVTQEYGFNTAVVARQLEEGLVQAGVDVRRSAHVAEVTNGPDGVRVRGYRGPDREPFEASGAFLFNCTYSGLQHGAGLGAGNAFGLKHEITEMALIQPPAALKGIAVTVMDGPFFSIMPFPDRGLHTLSHVRYTPHMSWREDGNELPYDVLDRYPRESRSDRMVRDAARYMPALAGTQAKDSLFEVKTVPIYTEGNDGRPILLSRDPNHGRIFSILGGKVDNIYDILERLEDEPLQTAGHAHP</sequence>
<dbReference type="InterPro" id="IPR006076">
    <property type="entry name" value="FAD-dep_OxRdtase"/>
</dbReference>
<dbReference type="Gene3D" id="3.50.50.60">
    <property type="entry name" value="FAD/NAD(P)-binding domain"/>
    <property type="match status" value="1"/>
</dbReference>
<reference evidence="4 5" key="1">
    <citation type="submission" date="2019-08" db="EMBL/GenBank/DDBJ databases">
        <authorList>
            <person name="Wang G."/>
            <person name="Xu Z."/>
        </authorList>
    </citation>
    <scope>NUCLEOTIDE SEQUENCE [LARGE SCALE GENOMIC DNA]</scope>
    <source>
        <strain evidence="4 5">ZX</strain>
    </source>
</reference>
<gene>
    <name evidence="4" type="ORF">FYJ91_12805</name>
</gene>
<dbReference type="Pfam" id="PF01266">
    <property type="entry name" value="DAO"/>
    <property type="match status" value="1"/>
</dbReference>
<evidence type="ECO:0000259" key="3">
    <source>
        <dbReference type="Pfam" id="PF01266"/>
    </source>
</evidence>
<dbReference type="GO" id="GO:0016491">
    <property type="term" value="F:oxidoreductase activity"/>
    <property type="evidence" value="ECO:0007669"/>
    <property type="project" value="UniProtKB-KW"/>
</dbReference>
<keyword evidence="1" id="KW-0560">Oxidoreductase</keyword>
<dbReference type="Proteomes" id="UP000322077">
    <property type="component" value="Unassembled WGS sequence"/>
</dbReference>
<organism evidence="4 5">
    <name type="scientific">Sphingomonas montanisoli</name>
    <dbReference type="NCBI Taxonomy" id="2606412"/>
    <lineage>
        <taxon>Bacteria</taxon>
        <taxon>Pseudomonadati</taxon>
        <taxon>Pseudomonadota</taxon>
        <taxon>Alphaproteobacteria</taxon>
        <taxon>Sphingomonadales</taxon>
        <taxon>Sphingomonadaceae</taxon>
        <taxon>Sphingomonas</taxon>
    </lineage>
</organism>
<keyword evidence="5" id="KW-1185">Reference proteome</keyword>
<proteinExistence type="predicted"/>
<evidence type="ECO:0000256" key="1">
    <source>
        <dbReference type="ARBA" id="ARBA00023002"/>
    </source>
</evidence>
<evidence type="ECO:0000313" key="4">
    <source>
        <dbReference type="EMBL" id="TZG25855.1"/>
    </source>
</evidence>